<feature type="compositionally biased region" description="Basic and acidic residues" evidence="1">
    <location>
        <begin position="77"/>
        <end position="90"/>
    </location>
</feature>
<organism evidence="2">
    <name type="scientific">Ditylum brightwellii</name>
    <dbReference type="NCBI Taxonomy" id="49249"/>
    <lineage>
        <taxon>Eukaryota</taxon>
        <taxon>Sar</taxon>
        <taxon>Stramenopiles</taxon>
        <taxon>Ochrophyta</taxon>
        <taxon>Bacillariophyta</taxon>
        <taxon>Mediophyceae</taxon>
        <taxon>Lithodesmiophycidae</taxon>
        <taxon>Lithodesmiales</taxon>
        <taxon>Lithodesmiaceae</taxon>
        <taxon>Ditylum</taxon>
    </lineage>
</organism>
<feature type="compositionally biased region" description="Basic and acidic residues" evidence="1">
    <location>
        <begin position="256"/>
        <end position="284"/>
    </location>
</feature>
<proteinExistence type="predicted"/>
<dbReference type="AlphaFoldDB" id="A0A6V2CLS0"/>
<dbReference type="EMBL" id="HBNS01009914">
    <property type="protein sequence ID" value="CAE4594002.1"/>
    <property type="molecule type" value="Transcribed_RNA"/>
</dbReference>
<accession>A0A6V2CLS0</accession>
<sequence length="343" mass="40070">MPQHVRDAKTAFYNMRLKADCCTGISSDEEAREYFSKNGFASVPEEVQSASTARNIRDIINLDSSDSDDSSVFMPRGEGEKKETKKDNKGKGKRKYFYESDSSSSIEDKKKQTKKSNTQIKTKEEIKMSEKTKKDVEGILMYKKKRPVKKEGKTQDPGVVMVQGLLQSREEDRRMREHQMEIYRLEMERMEKRREQREDERDRRHHELMMMLMMTVSGKDTNSLNCTTNNPIVSPFAEKKSSPKIPRSISYLTNDDNGKEHNEDKEESKNDDSKDKSDKSDESTHLQISQDILFYQEEGFKMSPETRKKLNEKHGYNMSPEKKNKKKEYKDDGEETKESKENK</sequence>
<protein>
    <submittedName>
        <fullName evidence="2">Uncharacterized protein</fullName>
    </submittedName>
</protein>
<feature type="compositionally biased region" description="Basic and acidic residues" evidence="1">
    <location>
        <begin position="298"/>
        <end position="315"/>
    </location>
</feature>
<name>A0A6V2CLS0_9STRA</name>
<evidence type="ECO:0000313" key="3">
    <source>
        <dbReference type="EMBL" id="CAE4594004.1"/>
    </source>
</evidence>
<dbReference type="EMBL" id="HBNS01009915">
    <property type="protein sequence ID" value="CAE4594004.1"/>
    <property type="molecule type" value="Transcribed_RNA"/>
</dbReference>
<feature type="region of interest" description="Disordered" evidence="1">
    <location>
        <begin position="62"/>
        <end position="126"/>
    </location>
</feature>
<reference evidence="2" key="1">
    <citation type="submission" date="2021-01" db="EMBL/GenBank/DDBJ databases">
        <authorList>
            <person name="Corre E."/>
            <person name="Pelletier E."/>
            <person name="Niang G."/>
            <person name="Scheremetjew M."/>
            <person name="Finn R."/>
            <person name="Kale V."/>
            <person name="Holt S."/>
            <person name="Cochrane G."/>
            <person name="Meng A."/>
            <person name="Brown T."/>
            <person name="Cohen L."/>
        </authorList>
    </citation>
    <scope>NUCLEOTIDE SEQUENCE</scope>
    <source>
        <strain evidence="2">GSO104</strain>
    </source>
</reference>
<evidence type="ECO:0000313" key="2">
    <source>
        <dbReference type="EMBL" id="CAE4594002.1"/>
    </source>
</evidence>
<evidence type="ECO:0000256" key="1">
    <source>
        <dbReference type="SAM" id="MobiDB-lite"/>
    </source>
</evidence>
<feature type="region of interest" description="Disordered" evidence="1">
    <location>
        <begin position="232"/>
        <end position="343"/>
    </location>
</feature>
<gene>
    <name evidence="2" type="ORF">DBRI00130_LOCUS7987</name>
    <name evidence="3" type="ORF">DBRI00130_LOCUS7988</name>
</gene>